<dbReference type="InParanoid" id="A0A667XZZ8"/>
<keyword evidence="2" id="KW-1185">Reference proteome</keyword>
<protein>
    <submittedName>
        <fullName evidence="1">Uncharacterized protein</fullName>
    </submittedName>
</protein>
<sequence length="94" mass="10630">SIICMDLSIFLTSFKQLGSTEWLTILGSFLDSVFQASAPIESVKTPCEGSAFALSDFLFYKSRFNKIEIIVYNVKGLYRPTNLQQTKQERPPLT</sequence>
<proteinExistence type="predicted"/>
<dbReference type="Ensembl" id="ENSMMDT00005020332.1">
    <property type="protein sequence ID" value="ENSMMDP00005019863.1"/>
    <property type="gene ID" value="ENSMMDG00005009814.1"/>
</dbReference>
<name>A0A667XZZ8_9TELE</name>
<reference evidence="1" key="2">
    <citation type="submission" date="2025-08" db="UniProtKB">
        <authorList>
            <consortium name="Ensembl"/>
        </authorList>
    </citation>
    <scope>IDENTIFICATION</scope>
</reference>
<evidence type="ECO:0000313" key="2">
    <source>
        <dbReference type="Proteomes" id="UP000472263"/>
    </source>
</evidence>
<accession>A0A667XZZ8</accession>
<dbReference type="AlphaFoldDB" id="A0A667XZZ8"/>
<organism evidence="1 2">
    <name type="scientific">Myripristis murdjan</name>
    <name type="common">pinecone soldierfish</name>
    <dbReference type="NCBI Taxonomy" id="586833"/>
    <lineage>
        <taxon>Eukaryota</taxon>
        <taxon>Metazoa</taxon>
        <taxon>Chordata</taxon>
        <taxon>Craniata</taxon>
        <taxon>Vertebrata</taxon>
        <taxon>Euteleostomi</taxon>
        <taxon>Actinopterygii</taxon>
        <taxon>Neopterygii</taxon>
        <taxon>Teleostei</taxon>
        <taxon>Neoteleostei</taxon>
        <taxon>Acanthomorphata</taxon>
        <taxon>Holocentriformes</taxon>
        <taxon>Holocentridae</taxon>
        <taxon>Myripristis</taxon>
    </lineage>
</organism>
<dbReference type="Proteomes" id="UP000472263">
    <property type="component" value="Chromosome 16"/>
</dbReference>
<evidence type="ECO:0000313" key="1">
    <source>
        <dbReference type="Ensembl" id="ENSMMDP00005019863.1"/>
    </source>
</evidence>
<reference evidence="1" key="3">
    <citation type="submission" date="2025-09" db="UniProtKB">
        <authorList>
            <consortium name="Ensembl"/>
        </authorList>
    </citation>
    <scope>IDENTIFICATION</scope>
</reference>
<reference evidence="1" key="1">
    <citation type="submission" date="2019-06" db="EMBL/GenBank/DDBJ databases">
        <authorList>
            <consortium name="Wellcome Sanger Institute Data Sharing"/>
        </authorList>
    </citation>
    <scope>NUCLEOTIDE SEQUENCE [LARGE SCALE GENOMIC DNA]</scope>
</reference>